<feature type="transmembrane region" description="Helical" evidence="1">
    <location>
        <begin position="6"/>
        <end position="32"/>
    </location>
</feature>
<keyword evidence="1" id="KW-0812">Transmembrane</keyword>
<keyword evidence="1" id="KW-1133">Transmembrane helix</keyword>
<reference evidence="2 3" key="1">
    <citation type="journal article" date="2016" name="Nat. Commun.">
        <title>Thousands of microbial genomes shed light on interconnected biogeochemical processes in an aquifer system.</title>
        <authorList>
            <person name="Anantharaman K."/>
            <person name="Brown C.T."/>
            <person name="Hug L.A."/>
            <person name="Sharon I."/>
            <person name="Castelle C.J."/>
            <person name="Probst A.J."/>
            <person name="Thomas B.C."/>
            <person name="Singh A."/>
            <person name="Wilkins M.J."/>
            <person name="Karaoz U."/>
            <person name="Brodie E.L."/>
            <person name="Williams K.H."/>
            <person name="Hubbard S.S."/>
            <person name="Banfield J.F."/>
        </authorList>
    </citation>
    <scope>NUCLEOTIDE SEQUENCE [LARGE SCALE GENOMIC DNA]</scope>
</reference>
<evidence type="ECO:0000313" key="2">
    <source>
        <dbReference type="EMBL" id="OGY12179.1"/>
    </source>
</evidence>
<name>A0A1G1V9Y5_9BACT</name>
<sequence length="100" mass="11561">MSSELKIQIILSLAVGVVWALFAALYNFWVLLTINSGTSSQYFLLRYLFEAPFDFIGTLFRLFGWQTSPIVGYMALLSFVVIPALLFFLLMRTFSYLRNR</sequence>
<evidence type="ECO:0000256" key="1">
    <source>
        <dbReference type="SAM" id="Phobius"/>
    </source>
</evidence>
<protein>
    <submittedName>
        <fullName evidence="2">Uncharacterized protein</fullName>
    </submittedName>
</protein>
<organism evidence="2 3">
    <name type="scientific">Candidatus Blackburnbacteria bacterium RIFCSPHIGHO2_12_FULL_41_13b</name>
    <dbReference type="NCBI Taxonomy" id="1797517"/>
    <lineage>
        <taxon>Bacteria</taxon>
        <taxon>Candidatus Blackburniibacteriota</taxon>
    </lineage>
</organism>
<proteinExistence type="predicted"/>
<dbReference type="AlphaFoldDB" id="A0A1G1V9Y5"/>
<dbReference type="Proteomes" id="UP000178272">
    <property type="component" value="Unassembled WGS sequence"/>
</dbReference>
<comment type="caution">
    <text evidence="2">The sequence shown here is derived from an EMBL/GenBank/DDBJ whole genome shotgun (WGS) entry which is preliminary data.</text>
</comment>
<feature type="transmembrane region" description="Helical" evidence="1">
    <location>
        <begin position="70"/>
        <end position="90"/>
    </location>
</feature>
<feature type="transmembrane region" description="Helical" evidence="1">
    <location>
        <begin position="44"/>
        <end position="64"/>
    </location>
</feature>
<gene>
    <name evidence="2" type="ORF">A3F61_02760</name>
</gene>
<evidence type="ECO:0000313" key="3">
    <source>
        <dbReference type="Proteomes" id="UP000178272"/>
    </source>
</evidence>
<dbReference type="EMBL" id="MHCA01000025">
    <property type="protein sequence ID" value="OGY12179.1"/>
    <property type="molecule type" value="Genomic_DNA"/>
</dbReference>
<keyword evidence="1" id="KW-0472">Membrane</keyword>
<accession>A0A1G1V9Y5</accession>
<dbReference type="STRING" id="1797517.A3F61_02760"/>